<dbReference type="AlphaFoldDB" id="A0A9N9ABA3"/>
<organism evidence="1 2">
    <name type="scientific">Acaulospora morrowiae</name>
    <dbReference type="NCBI Taxonomy" id="94023"/>
    <lineage>
        <taxon>Eukaryota</taxon>
        <taxon>Fungi</taxon>
        <taxon>Fungi incertae sedis</taxon>
        <taxon>Mucoromycota</taxon>
        <taxon>Glomeromycotina</taxon>
        <taxon>Glomeromycetes</taxon>
        <taxon>Diversisporales</taxon>
        <taxon>Acaulosporaceae</taxon>
        <taxon>Acaulospora</taxon>
    </lineage>
</organism>
<proteinExistence type="predicted"/>
<gene>
    <name evidence="1" type="ORF">AMORRO_LOCUS4374</name>
</gene>
<accession>A0A9N9ABA3</accession>
<dbReference type="EMBL" id="CAJVPV010002364">
    <property type="protein sequence ID" value="CAG8524575.1"/>
    <property type="molecule type" value="Genomic_DNA"/>
</dbReference>
<protein>
    <submittedName>
        <fullName evidence="1">5551_t:CDS:1</fullName>
    </submittedName>
</protein>
<dbReference type="Proteomes" id="UP000789342">
    <property type="component" value="Unassembled WGS sequence"/>
</dbReference>
<evidence type="ECO:0000313" key="1">
    <source>
        <dbReference type="EMBL" id="CAG8524575.1"/>
    </source>
</evidence>
<comment type="caution">
    <text evidence="1">The sequence shown here is derived from an EMBL/GenBank/DDBJ whole genome shotgun (WGS) entry which is preliminary data.</text>
</comment>
<keyword evidence="2" id="KW-1185">Reference proteome</keyword>
<sequence length="85" mass="9739">MAEAIEKKVMDSFIIWGSCLLLPRLGGIGCHSISSDSNGENQCTDKSLKIFWKGIYERSEGLMPFHVLSLIYYYMNDRQTLTKQM</sequence>
<evidence type="ECO:0000313" key="2">
    <source>
        <dbReference type="Proteomes" id="UP000789342"/>
    </source>
</evidence>
<reference evidence="1" key="1">
    <citation type="submission" date="2021-06" db="EMBL/GenBank/DDBJ databases">
        <authorList>
            <person name="Kallberg Y."/>
            <person name="Tangrot J."/>
            <person name="Rosling A."/>
        </authorList>
    </citation>
    <scope>NUCLEOTIDE SEQUENCE</scope>
    <source>
        <strain evidence="1">CL551</strain>
    </source>
</reference>
<name>A0A9N9ABA3_9GLOM</name>